<dbReference type="OrthoDB" id="424610at2759"/>
<dbReference type="Proteomes" id="UP000309340">
    <property type="component" value="Unassembled WGS sequence"/>
</dbReference>
<evidence type="ECO:0000313" key="2">
    <source>
        <dbReference type="Proteomes" id="UP000309340"/>
    </source>
</evidence>
<accession>A0A4U0WP86</accession>
<dbReference type="AlphaFoldDB" id="A0A4U0WP86"/>
<protein>
    <recommendedName>
        <fullName evidence="3">Apple domain-containing protein</fullName>
    </recommendedName>
</protein>
<sequence length="225" mass="25096">MTAQTTTSVSSTSALPACGAASATATSGSNSTCADPYGNTFNVTSGTRYVGTVSVRAVKPNLNSCLTTCDTTSGCQAANYNSTSGEPRGRSAACKCDHRVYCSADDYHDYDDGGKLQFGQRNQHWRSWTGELGQLVGYKSCAIFKLRHGIFDRKWHVCACFEWRNDEQWRYALNFSHIDLKHVICGDQRPEQRWELLAQHTQLIHWAGDFGQSWTEQHFRIGPHQ</sequence>
<evidence type="ECO:0000313" key="1">
    <source>
        <dbReference type="EMBL" id="TKA64841.1"/>
    </source>
</evidence>
<gene>
    <name evidence="1" type="ORF">B0A55_08282</name>
</gene>
<evidence type="ECO:0008006" key="3">
    <source>
        <dbReference type="Google" id="ProtNLM"/>
    </source>
</evidence>
<keyword evidence="2" id="KW-1185">Reference proteome</keyword>
<reference evidence="1 2" key="1">
    <citation type="submission" date="2017-03" db="EMBL/GenBank/DDBJ databases">
        <title>Genomes of endolithic fungi from Antarctica.</title>
        <authorList>
            <person name="Coleine C."/>
            <person name="Masonjones S."/>
            <person name="Stajich J.E."/>
        </authorList>
    </citation>
    <scope>NUCLEOTIDE SEQUENCE [LARGE SCALE GENOMIC DNA]</scope>
    <source>
        <strain evidence="1 2">CCFEE 5184</strain>
    </source>
</reference>
<proteinExistence type="predicted"/>
<organism evidence="1 2">
    <name type="scientific">Friedmanniomyces simplex</name>
    <dbReference type="NCBI Taxonomy" id="329884"/>
    <lineage>
        <taxon>Eukaryota</taxon>
        <taxon>Fungi</taxon>
        <taxon>Dikarya</taxon>
        <taxon>Ascomycota</taxon>
        <taxon>Pezizomycotina</taxon>
        <taxon>Dothideomycetes</taxon>
        <taxon>Dothideomycetidae</taxon>
        <taxon>Mycosphaerellales</taxon>
        <taxon>Teratosphaeriaceae</taxon>
        <taxon>Friedmanniomyces</taxon>
    </lineage>
</organism>
<name>A0A4U0WP86_9PEZI</name>
<comment type="caution">
    <text evidence="1">The sequence shown here is derived from an EMBL/GenBank/DDBJ whole genome shotgun (WGS) entry which is preliminary data.</text>
</comment>
<dbReference type="EMBL" id="NAJQ01000793">
    <property type="protein sequence ID" value="TKA64841.1"/>
    <property type="molecule type" value="Genomic_DNA"/>
</dbReference>